<proteinExistence type="predicted"/>
<name>A0A2K9Z5U6_RHILE</name>
<dbReference type="Proteomes" id="UP000238523">
    <property type="component" value="Chromosome"/>
</dbReference>
<sequence length="55" mass="6129">MTFVMLGLVPLPPVDRQQILGTNADAVRLKNLNRAHDIDSTRFQQGFNVIFDSSA</sequence>
<reference evidence="1 2" key="1">
    <citation type="submission" date="2017-11" db="EMBL/GenBank/DDBJ databases">
        <title>Complete genome of Rhizobium leguminosarum Norway, an ineffective micro-symbiont.</title>
        <authorList>
            <person name="Hoffrichter A."/>
            <person name="Liang J."/>
            <person name="Brachmann A."/>
            <person name="Marin M."/>
        </authorList>
    </citation>
    <scope>NUCLEOTIDE SEQUENCE [LARGE SCALE GENOMIC DNA]</scope>
    <source>
        <strain evidence="1 2">Norway</strain>
    </source>
</reference>
<evidence type="ECO:0000313" key="1">
    <source>
        <dbReference type="EMBL" id="AUW43603.1"/>
    </source>
</evidence>
<dbReference type="AlphaFoldDB" id="A0A2K9Z5U6"/>
<protein>
    <submittedName>
        <fullName evidence="1">Uncharacterized protein</fullName>
    </submittedName>
</protein>
<accession>A0A2K9Z5U6</accession>
<organism evidence="1 2">
    <name type="scientific">Rhizobium leguminosarum</name>
    <dbReference type="NCBI Taxonomy" id="384"/>
    <lineage>
        <taxon>Bacteria</taxon>
        <taxon>Pseudomonadati</taxon>
        <taxon>Pseudomonadota</taxon>
        <taxon>Alphaproteobacteria</taxon>
        <taxon>Hyphomicrobiales</taxon>
        <taxon>Rhizobiaceae</taxon>
        <taxon>Rhizobium/Agrobacterium group</taxon>
        <taxon>Rhizobium</taxon>
    </lineage>
</organism>
<dbReference type="EMBL" id="CP025012">
    <property type="protein sequence ID" value="AUW43603.1"/>
    <property type="molecule type" value="Genomic_DNA"/>
</dbReference>
<gene>
    <name evidence="1" type="ORF">CUJ84_Chr003264</name>
</gene>
<evidence type="ECO:0000313" key="2">
    <source>
        <dbReference type="Proteomes" id="UP000238523"/>
    </source>
</evidence>